<accession>A0A165DKN5</accession>
<evidence type="ECO:0000256" key="2">
    <source>
        <dbReference type="SAM" id="MobiDB-lite"/>
    </source>
</evidence>
<name>A0A165DKN5_EXIGL</name>
<evidence type="ECO:0000256" key="1">
    <source>
        <dbReference type="SAM" id="Coils"/>
    </source>
</evidence>
<keyword evidence="1" id="KW-0175">Coiled coil</keyword>
<dbReference type="Proteomes" id="UP000077266">
    <property type="component" value="Unassembled WGS sequence"/>
</dbReference>
<reference evidence="3 4" key="1">
    <citation type="journal article" date="2016" name="Mol. Biol. Evol.">
        <title>Comparative Genomics of Early-Diverging Mushroom-Forming Fungi Provides Insights into the Origins of Lignocellulose Decay Capabilities.</title>
        <authorList>
            <person name="Nagy L.G."/>
            <person name="Riley R."/>
            <person name="Tritt A."/>
            <person name="Adam C."/>
            <person name="Daum C."/>
            <person name="Floudas D."/>
            <person name="Sun H."/>
            <person name="Yadav J.S."/>
            <person name="Pangilinan J."/>
            <person name="Larsson K.H."/>
            <person name="Matsuura K."/>
            <person name="Barry K."/>
            <person name="Labutti K."/>
            <person name="Kuo R."/>
            <person name="Ohm R.A."/>
            <person name="Bhattacharya S.S."/>
            <person name="Shirouzu T."/>
            <person name="Yoshinaga Y."/>
            <person name="Martin F.M."/>
            <person name="Grigoriev I.V."/>
            <person name="Hibbett D.S."/>
        </authorList>
    </citation>
    <scope>NUCLEOTIDE SEQUENCE [LARGE SCALE GENOMIC DNA]</scope>
    <source>
        <strain evidence="3 4">HHB12029</strain>
    </source>
</reference>
<feature type="region of interest" description="Disordered" evidence="2">
    <location>
        <begin position="199"/>
        <end position="220"/>
    </location>
</feature>
<proteinExistence type="predicted"/>
<organism evidence="3 4">
    <name type="scientific">Exidia glandulosa HHB12029</name>
    <dbReference type="NCBI Taxonomy" id="1314781"/>
    <lineage>
        <taxon>Eukaryota</taxon>
        <taxon>Fungi</taxon>
        <taxon>Dikarya</taxon>
        <taxon>Basidiomycota</taxon>
        <taxon>Agaricomycotina</taxon>
        <taxon>Agaricomycetes</taxon>
        <taxon>Auriculariales</taxon>
        <taxon>Exidiaceae</taxon>
        <taxon>Exidia</taxon>
    </lineage>
</organism>
<sequence>MDSRTSTGAHHADAAGDMPCNKACSNCAKLKLACPGPPGKRCSRCGPNVKCEYPLRKRPIKFSDLEDQLSAMRSEIAQLRDEVAHQKQDITLQGEVISRLKDQLAQSQSNAQMNLRTSFTAATASEAISPGLPAPSVRGTQYRGELESDVFLDFMLGIGALTDVSHGGPHGVAKGSHNSPTTMVSSLTDEHWNSMAASTNTLGTTVPPSSSSPSRSSTVPLSSANYTYAETMRGAQQWPGYAPLSSTASRAEVAFASSSDESHGGTGTSAPSSHDNVKHEYATTFQDRFGHPPFSNAGINESYILSSHVNDYFASDAHASDLDMCVLC</sequence>
<feature type="coiled-coil region" evidence="1">
    <location>
        <begin position="62"/>
        <end position="89"/>
    </location>
</feature>
<feature type="region of interest" description="Disordered" evidence="2">
    <location>
        <begin position="253"/>
        <end position="276"/>
    </location>
</feature>
<dbReference type="EMBL" id="KV426211">
    <property type="protein sequence ID" value="KZV84780.1"/>
    <property type="molecule type" value="Genomic_DNA"/>
</dbReference>
<evidence type="ECO:0000313" key="4">
    <source>
        <dbReference type="Proteomes" id="UP000077266"/>
    </source>
</evidence>
<evidence type="ECO:0000313" key="3">
    <source>
        <dbReference type="EMBL" id="KZV84780.1"/>
    </source>
</evidence>
<feature type="compositionally biased region" description="Low complexity" evidence="2">
    <location>
        <begin position="201"/>
        <end position="220"/>
    </location>
</feature>
<dbReference type="InParanoid" id="A0A165DKN5"/>
<evidence type="ECO:0008006" key="5">
    <source>
        <dbReference type="Google" id="ProtNLM"/>
    </source>
</evidence>
<protein>
    <recommendedName>
        <fullName evidence="5">Zn(2)-C6 fungal-type domain-containing protein</fullName>
    </recommendedName>
</protein>
<keyword evidence="4" id="KW-1185">Reference proteome</keyword>
<dbReference type="AlphaFoldDB" id="A0A165DKN5"/>
<gene>
    <name evidence="3" type="ORF">EXIGLDRAFT_841948</name>
</gene>